<dbReference type="PANTHER" id="PTHR11851:SF49">
    <property type="entry name" value="MITOCHONDRIAL-PROCESSING PEPTIDASE SUBUNIT ALPHA"/>
    <property type="match status" value="1"/>
</dbReference>
<comment type="caution">
    <text evidence="6">The sequence shown here is derived from an EMBL/GenBank/DDBJ whole genome shotgun (WGS) entry which is preliminary data.</text>
</comment>
<dbReference type="InterPro" id="IPR001431">
    <property type="entry name" value="Pept_M16_Zn_BS"/>
</dbReference>
<feature type="domain" description="Peptidase M16 C-terminal" evidence="5">
    <location>
        <begin position="185"/>
        <end position="358"/>
    </location>
</feature>
<evidence type="ECO:0000256" key="3">
    <source>
        <dbReference type="RuleBase" id="RU004447"/>
    </source>
</evidence>
<name>A0AA37QIB2_9BACT</name>
<dbReference type="GO" id="GO:0046872">
    <property type="term" value="F:metal ion binding"/>
    <property type="evidence" value="ECO:0007669"/>
    <property type="project" value="InterPro"/>
</dbReference>
<gene>
    <name evidence="6" type="ORF">rosag_38910</name>
</gene>
<dbReference type="InterPro" id="IPR011249">
    <property type="entry name" value="Metalloenz_LuxS/M16"/>
</dbReference>
<evidence type="ECO:0000256" key="2">
    <source>
        <dbReference type="ARBA" id="ARBA00007261"/>
    </source>
</evidence>
<dbReference type="AlphaFoldDB" id="A0AA37QIB2"/>
<dbReference type="Gene3D" id="3.30.830.10">
    <property type="entry name" value="Metalloenzyme, LuxS/M16 peptidase-like"/>
    <property type="match status" value="2"/>
</dbReference>
<accession>A0AA37QIB2</accession>
<dbReference type="PANTHER" id="PTHR11851">
    <property type="entry name" value="METALLOPROTEASE"/>
    <property type="match status" value="1"/>
</dbReference>
<dbReference type="Proteomes" id="UP001161325">
    <property type="component" value="Unassembled WGS sequence"/>
</dbReference>
<dbReference type="InterPro" id="IPR011765">
    <property type="entry name" value="Pept_M16_N"/>
</dbReference>
<evidence type="ECO:0000259" key="4">
    <source>
        <dbReference type="Pfam" id="PF00675"/>
    </source>
</evidence>
<dbReference type="PROSITE" id="PS00143">
    <property type="entry name" value="INSULINASE"/>
    <property type="match status" value="1"/>
</dbReference>
<reference evidence="6" key="1">
    <citation type="submission" date="2022-08" db="EMBL/GenBank/DDBJ databases">
        <title>Draft genome sequencing of Roseisolibacter agri AW1220.</title>
        <authorList>
            <person name="Tobiishi Y."/>
            <person name="Tonouchi A."/>
        </authorList>
    </citation>
    <scope>NUCLEOTIDE SEQUENCE</scope>
    <source>
        <strain evidence="6">AW1220</strain>
    </source>
</reference>
<dbReference type="GO" id="GO:0006508">
    <property type="term" value="P:proteolysis"/>
    <property type="evidence" value="ECO:0007669"/>
    <property type="project" value="InterPro"/>
</dbReference>
<feature type="domain" description="Peptidase M16 N-terminal" evidence="4">
    <location>
        <begin position="28"/>
        <end position="174"/>
    </location>
</feature>
<keyword evidence="7" id="KW-1185">Reference proteome</keyword>
<evidence type="ECO:0000256" key="1">
    <source>
        <dbReference type="ARBA" id="ARBA00001947"/>
    </source>
</evidence>
<dbReference type="GO" id="GO:0004222">
    <property type="term" value="F:metalloendopeptidase activity"/>
    <property type="evidence" value="ECO:0007669"/>
    <property type="project" value="InterPro"/>
</dbReference>
<dbReference type="EMBL" id="BRXS01000006">
    <property type="protein sequence ID" value="GLC27378.1"/>
    <property type="molecule type" value="Genomic_DNA"/>
</dbReference>
<dbReference type="InterPro" id="IPR050361">
    <property type="entry name" value="MPP/UQCRC_Complex"/>
</dbReference>
<evidence type="ECO:0000313" key="7">
    <source>
        <dbReference type="Proteomes" id="UP001161325"/>
    </source>
</evidence>
<evidence type="ECO:0000313" key="6">
    <source>
        <dbReference type="EMBL" id="GLC27378.1"/>
    </source>
</evidence>
<organism evidence="6 7">
    <name type="scientific">Roseisolibacter agri</name>
    <dbReference type="NCBI Taxonomy" id="2014610"/>
    <lineage>
        <taxon>Bacteria</taxon>
        <taxon>Pseudomonadati</taxon>
        <taxon>Gemmatimonadota</taxon>
        <taxon>Gemmatimonadia</taxon>
        <taxon>Gemmatimonadales</taxon>
        <taxon>Gemmatimonadaceae</taxon>
        <taxon>Roseisolibacter</taxon>
    </lineage>
</organism>
<comment type="similarity">
    <text evidence="2 3">Belongs to the peptidase M16 family.</text>
</comment>
<dbReference type="Pfam" id="PF00675">
    <property type="entry name" value="Peptidase_M16"/>
    <property type="match status" value="1"/>
</dbReference>
<dbReference type="SUPFAM" id="SSF63411">
    <property type="entry name" value="LuxS/MPP-like metallohydrolase"/>
    <property type="match status" value="2"/>
</dbReference>
<proteinExistence type="inferred from homology"/>
<comment type="cofactor">
    <cofactor evidence="1">
        <name>Zn(2+)</name>
        <dbReference type="ChEBI" id="CHEBI:29105"/>
    </cofactor>
</comment>
<protein>
    <submittedName>
        <fullName evidence="6">Peptidase M16</fullName>
    </submittedName>
</protein>
<evidence type="ECO:0000259" key="5">
    <source>
        <dbReference type="Pfam" id="PF05193"/>
    </source>
</evidence>
<sequence>MTTSTVSPASAFAEVGPRRTTLDNGLTVLSEHIPGVRSVAFGAFVLAGSIHERRETMGVSHLLEHMVFKGTPTRSAKQLSLEIETLGGSLDAYTTREYTSYQARVLAEHLDIAADVIGDLVFRPLLRDDDLKLERNVILEEIGMMEDTPDDLVFELHNALMWGEHPYGYSILGTRETVGALDTGALRALHARAYHPGRVVVAASGLVDHDALVDALVRTGWGALTPGDATPLATHVPTASAPAYAHHTDKELTQTHVVFGAPMPKHADPRRYALSLVSMVLGGGMSSRLFQRVREELGLAYAVHTFQSFHHDVGMQGVYVASAPETARKAADAIRGELARLVDEGLPADELAAARRQLKGQVTLSMESVTNRMYRAAGQVLYDEPFRPLDEVLARIDAIDEAEVLAVSREFFAPEIHTVLSLGPKAVG</sequence>
<dbReference type="Pfam" id="PF05193">
    <property type="entry name" value="Peptidase_M16_C"/>
    <property type="match status" value="1"/>
</dbReference>
<dbReference type="InterPro" id="IPR007863">
    <property type="entry name" value="Peptidase_M16_C"/>
</dbReference>